<reference evidence="2 3" key="1">
    <citation type="submission" date="2023-03" db="EMBL/GenBank/DDBJ databases">
        <title>YIM 133296 draft genome.</title>
        <authorList>
            <person name="Xiong L."/>
        </authorList>
    </citation>
    <scope>NUCLEOTIDE SEQUENCE [LARGE SCALE GENOMIC DNA]</scope>
    <source>
        <strain evidence="2 3">YIM 133296</strain>
    </source>
</reference>
<proteinExistence type="predicted"/>
<keyword evidence="1" id="KW-0812">Transmembrane</keyword>
<sequence>MSAATAWHVPDPPAGVRRRHLVLVPDPPVEVATPRMRLTRRGRLVLAVLLALLVLAVTMTSVAMAGTSSAPTTVTVTRGQTLGEVAHRQLPTLPVREAVVRFQLANDLSSLQVQEGQRLVVPD</sequence>
<dbReference type="Proteomes" id="UP001528912">
    <property type="component" value="Unassembled WGS sequence"/>
</dbReference>
<evidence type="ECO:0000313" key="2">
    <source>
        <dbReference type="EMBL" id="MDF8265246.1"/>
    </source>
</evidence>
<name>A0ABT6C8I9_9MICO</name>
<dbReference type="EMBL" id="JAROAV010000033">
    <property type="protein sequence ID" value="MDF8265246.1"/>
    <property type="molecule type" value="Genomic_DNA"/>
</dbReference>
<feature type="transmembrane region" description="Helical" evidence="1">
    <location>
        <begin position="44"/>
        <end position="65"/>
    </location>
</feature>
<keyword evidence="1" id="KW-0472">Membrane</keyword>
<accession>A0ABT6C8I9</accession>
<evidence type="ECO:0000256" key="1">
    <source>
        <dbReference type="SAM" id="Phobius"/>
    </source>
</evidence>
<protein>
    <submittedName>
        <fullName evidence="2">LysM peptidoglycan-binding domain-containing protein</fullName>
    </submittedName>
</protein>
<gene>
    <name evidence="2" type="ORF">P4R38_13400</name>
</gene>
<keyword evidence="3" id="KW-1185">Reference proteome</keyword>
<dbReference type="RefSeq" id="WP_275238698.1">
    <property type="nucleotide sequence ID" value="NZ_JARFJC010000029.1"/>
</dbReference>
<comment type="caution">
    <text evidence="2">The sequence shown here is derived from an EMBL/GenBank/DDBJ whole genome shotgun (WGS) entry which is preliminary data.</text>
</comment>
<evidence type="ECO:0000313" key="3">
    <source>
        <dbReference type="Proteomes" id="UP001528912"/>
    </source>
</evidence>
<organism evidence="2 3">
    <name type="scientific">Luteipulveratus flavus</name>
    <dbReference type="NCBI Taxonomy" id="3031728"/>
    <lineage>
        <taxon>Bacteria</taxon>
        <taxon>Bacillati</taxon>
        <taxon>Actinomycetota</taxon>
        <taxon>Actinomycetes</taxon>
        <taxon>Micrococcales</taxon>
        <taxon>Dermacoccaceae</taxon>
        <taxon>Luteipulveratus</taxon>
    </lineage>
</organism>
<keyword evidence="1" id="KW-1133">Transmembrane helix</keyword>